<evidence type="ECO:0000256" key="5">
    <source>
        <dbReference type="SAM" id="MobiDB-lite"/>
    </source>
</evidence>
<dbReference type="PANTHER" id="PTHR42996:SF1">
    <property type="entry name" value="PHOSPHATE-BINDING PROTEIN PSTS"/>
    <property type="match status" value="1"/>
</dbReference>
<feature type="region of interest" description="Disordered" evidence="5">
    <location>
        <begin position="216"/>
        <end position="240"/>
    </location>
</feature>
<accession>A0ABP5JNA0</accession>
<evidence type="ECO:0000313" key="9">
    <source>
        <dbReference type="Proteomes" id="UP001500443"/>
    </source>
</evidence>
<keyword evidence="2 4" id="KW-0813">Transport</keyword>
<dbReference type="Pfam" id="PF12849">
    <property type="entry name" value="PBP_like_2"/>
    <property type="match status" value="1"/>
</dbReference>
<evidence type="ECO:0000256" key="6">
    <source>
        <dbReference type="SAM" id="SignalP"/>
    </source>
</evidence>
<dbReference type="NCBIfam" id="TIGR00975">
    <property type="entry name" value="3a0107s03"/>
    <property type="match status" value="1"/>
</dbReference>
<dbReference type="PROSITE" id="PS51257">
    <property type="entry name" value="PROKAR_LIPOPROTEIN"/>
    <property type="match status" value="1"/>
</dbReference>
<evidence type="ECO:0000259" key="7">
    <source>
        <dbReference type="Pfam" id="PF12849"/>
    </source>
</evidence>
<dbReference type="CDD" id="cd13565">
    <property type="entry name" value="PBP2_PstS"/>
    <property type="match status" value="1"/>
</dbReference>
<keyword evidence="6" id="KW-0732">Signal</keyword>
<feature type="domain" description="PBP" evidence="7">
    <location>
        <begin position="54"/>
        <end position="346"/>
    </location>
</feature>
<name>A0ABP5JNA0_9ACTN</name>
<proteinExistence type="inferred from homology"/>
<feature type="signal peptide" evidence="6">
    <location>
        <begin position="1"/>
        <end position="26"/>
    </location>
</feature>
<evidence type="ECO:0000256" key="3">
    <source>
        <dbReference type="ARBA" id="ARBA00022592"/>
    </source>
</evidence>
<sequence>MKLLRTTRLRAAAGSLALTGALVLGACGSDDNTGGSTDTGGGAQEAAGDVRCAGSGELLASGSSAQKNAVDQWVSDYQSACPDVTVNYKATGSGAGIQEFLQGKTAFAGSDSVLKPEEVQTSKKVCKDGEAINIPMLGGPIAVGYHVEGVDDVVLDADTLARIFTGDITAWDDPAIADLNPDADLPDTGIQPVHRSDESGTTDNFTRYLAAAAPDAWPHEPGKKWPVAGGQAADGSSGVSAQVDQTDGAISYFELSYAAASDIDTVLLDTGAAEPVEATSENASKAIAAAKVTGTGSDLAMQLDYTTDAAGAYPLTLLTYEIVCDEGNSKDNLAKVKSFLGYTASEAGQSKLSQLGYAPLPAEVAQKVRTTVESLS</sequence>
<comment type="caution">
    <text evidence="8">The sequence shown here is derived from an EMBL/GenBank/DDBJ whole genome shotgun (WGS) entry which is preliminary data.</text>
</comment>
<evidence type="ECO:0000256" key="1">
    <source>
        <dbReference type="ARBA" id="ARBA00008725"/>
    </source>
</evidence>
<dbReference type="InterPro" id="IPR024370">
    <property type="entry name" value="PBP_domain"/>
</dbReference>
<dbReference type="RefSeq" id="WP_344289350.1">
    <property type="nucleotide sequence ID" value="NZ_BAAAPF010000037.1"/>
</dbReference>
<dbReference type="Proteomes" id="UP001500443">
    <property type="component" value="Unassembled WGS sequence"/>
</dbReference>
<gene>
    <name evidence="8" type="primary">pstS_2</name>
    <name evidence="8" type="ORF">GCM10009802_18840</name>
</gene>
<comment type="similarity">
    <text evidence="1 4">Belongs to the PstS family.</text>
</comment>
<dbReference type="PANTHER" id="PTHR42996">
    <property type="entry name" value="PHOSPHATE-BINDING PROTEIN PSTS"/>
    <property type="match status" value="1"/>
</dbReference>
<evidence type="ECO:0000313" key="8">
    <source>
        <dbReference type="EMBL" id="GAA2117626.1"/>
    </source>
</evidence>
<keyword evidence="9" id="KW-1185">Reference proteome</keyword>
<feature type="chain" id="PRO_5045083808" description="Phosphate-binding protein" evidence="6">
    <location>
        <begin position="27"/>
        <end position="376"/>
    </location>
</feature>
<reference evidence="9" key="1">
    <citation type="journal article" date="2019" name="Int. J. Syst. Evol. Microbiol.">
        <title>The Global Catalogue of Microorganisms (GCM) 10K type strain sequencing project: providing services to taxonomists for standard genome sequencing and annotation.</title>
        <authorList>
            <consortium name="The Broad Institute Genomics Platform"/>
            <consortium name="The Broad Institute Genome Sequencing Center for Infectious Disease"/>
            <person name="Wu L."/>
            <person name="Ma J."/>
        </authorList>
    </citation>
    <scope>NUCLEOTIDE SEQUENCE [LARGE SCALE GENOMIC DNA]</scope>
    <source>
        <strain evidence="9">JCM 15481</strain>
    </source>
</reference>
<dbReference type="InterPro" id="IPR005673">
    <property type="entry name" value="ABC_phos-bd_PstS"/>
</dbReference>
<protein>
    <recommendedName>
        <fullName evidence="4">Phosphate-binding protein</fullName>
    </recommendedName>
</protein>
<dbReference type="InterPro" id="IPR050962">
    <property type="entry name" value="Phosphate-bind_PstS"/>
</dbReference>
<evidence type="ECO:0000256" key="4">
    <source>
        <dbReference type="PIRNR" id="PIRNR002756"/>
    </source>
</evidence>
<dbReference type="Gene3D" id="3.40.190.10">
    <property type="entry name" value="Periplasmic binding protein-like II"/>
    <property type="match status" value="2"/>
</dbReference>
<dbReference type="PIRSF" id="PIRSF002756">
    <property type="entry name" value="PstS"/>
    <property type="match status" value="1"/>
</dbReference>
<keyword evidence="3 4" id="KW-0592">Phosphate transport</keyword>
<evidence type="ECO:0000256" key="2">
    <source>
        <dbReference type="ARBA" id="ARBA00022448"/>
    </source>
</evidence>
<dbReference type="EMBL" id="BAAAPF010000037">
    <property type="protein sequence ID" value="GAA2117626.1"/>
    <property type="molecule type" value="Genomic_DNA"/>
</dbReference>
<organism evidence="8 9">
    <name type="scientific">Streptomyces synnematoformans</name>
    <dbReference type="NCBI Taxonomy" id="415721"/>
    <lineage>
        <taxon>Bacteria</taxon>
        <taxon>Bacillati</taxon>
        <taxon>Actinomycetota</taxon>
        <taxon>Actinomycetes</taxon>
        <taxon>Kitasatosporales</taxon>
        <taxon>Streptomycetaceae</taxon>
        <taxon>Streptomyces</taxon>
    </lineage>
</organism>
<dbReference type="SUPFAM" id="SSF53850">
    <property type="entry name" value="Periplasmic binding protein-like II"/>
    <property type="match status" value="1"/>
</dbReference>